<evidence type="ECO:0000256" key="1">
    <source>
        <dbReference type="ARBA" id="ARBA00022630"/>
    </source>
</evidence>
<keyword evidence="7" id="KW-1185">Reference proteome</keyword>
<keyword evidence="2" id="KW-0274">FAD</keyword>
<evidence type="ECO:0000259" key="5">
    <source>
        <dbReference type="Pfam" id="PF01494"/>
    </source>
</evidence>
<dbReference type="InterPro" id="IPR051104">
    <property type="entry name" value="FAD_monoxygenase"/>
</dbReference>
<dbReference type="PRINTS" id="PR00420">
    <property type="entry name" value="RNGMNOXGNASE"/>
</dbReference>
<reference evidence="6 7" key="1">
    <citation type="submission" date="2024-07" db="EMBL/GenBank/DDBJ databases">
        <title>Section-level genome sequencing and comparative genomics of Aspergillus sections Usti and Cavernicolus.</title>
        <authorList>
            <consortium name="Lawrence Berkeley National Laboratory"/>
            <person name="Nybo J.L."/>
            <person name="Vesth T.C."/>
            <person name="Theobald S."/>
            <person name="Frisvad J.C."/>
            <person name="Larsen T.O."/>
            <person name="Kjaerboelling I."/>
            <person name="Rothschild-Mancinelli K."/>
            <person name="Lyhne E.K."/>
            <person name="Kogle M.E."/>
            <person name="Barry K."/>
            <person name="Clum A."/>
            <person name="Na H."/>
            <person name="Ledsgaard L."/>
            <person name="Lin J."/>
            <person name="Lipzen A."/>
            <person name="Kuo A."/>
            <person name="Riley R."/>
            <person name="Mondo S."/>
            <person name="Labutti K."/>
            <person name="Haridas S."/>
            <person name="Pangalinan J."/>
            <person name="Salamov A.A."/>
            <person name="Simmons B.A."/>
            <person name="Magnuson J.K."/>
            <person name="Chen J."/>
            <person name="Drula E."/>
            <person name="Henrissat B."/>
            <person name="Wiebenga A."/>
            <person name="Lubbers R.J."/>
            <person name="Gomes A.C."/>
            <person name="Makela M.R."/>
            <person name="Stajich J."/>
            <person name="Grigoriev I.V."/>
            <person name="Mortensen U.H."/>
            <person name="De Vries R.P."/>
            <person name="Baker S.E."/>
            <person name="Andersen M.R."/>
        </authorList>
    </citation>
    <scope>NUCLEOTIDE SEQUENCE [LARGE SCALE GENOMIC DNA]</scope>
    <source>
        <strain evidence="6 7">CBS 123904</strain>
    </source>
</reference>
<evidence type="ECO:0000256" key="2">
    <source>
        <dbReference type="ARBA" id="ARBA00022827"/>
    </source>
</evidence>
<dbReference type="Gene3D" id="3.50.50.60">
    <property type="entry name" value="FAD/NAD(P)-binding domain"/>
    <property type="match status" value="1"/>
</dbReference>
<gene>
    <name evidence="6" type="ORF">BJY01DRAFT_250711</name>
</gene>
<accession>A0ABR4JG04</accession>
<evidence type="ECO:0000313" key="7">
    <source>
        <dbReference type="Proteomes" id="UP001610446"/>
    </source>
</evidence>
<keyword evidence="1" id="KW-0285">Flavoprotein</keyword>
<dbReference type="InterPro" id="IPR036188">
    <property type="entry name" value="FAD/NAD-bd_sf"/>
</dbReference>
<dbReference type="PANTHER" id="PTHR46720:SF3">
    <property type="entry name" value="FAD-BINDING DOMAIN-CONTAINING PROTEIN-RELATED"/>
    <property type="match status" value="1"/>
</dbReference>
<dbReference type="SUPFAM" id="SSF51905">
    <property type="entry name" value="FAD/NAD(P)-binding domain"/>
    <property type="match status" value="1"/>
</dbReference>
<protein>
    <submittedName>
        <fullName evidence="6">FAD/NAD(P)-binding domain-containing protein</fullName>
    </submittedName>
</protein>
<dbReference type="EMBL" id="JBFXLU010000139">
    <property type="protein sequence ID" value="KAL2838972.1"/>
    <property type="molecule type" value="Genomic_DNA"/>
</dbReference>
<evidence type="ECO:0000256" key="4">
    <source>
        <dbReference type="SAM" id="MobiDB-lite"/>
    </source>
</evidence>
<name>A0ABR4JG04_9EURO</name>
<dbReference type="Pfam" id="PF01494">
    <property type="entry name" value="FAD_binding_3"/>
    <property type="match status" value="1"/>
</dbReference>
<keyword evidence="3" id="KW-0560">Oxidoreductase</keyword>
<dbReference type="InterPro" id="IPR002938">
    <property type="entry name" value="FAD-bd"/>
</dbReference>
<sequence>MVARKQLSVAIIGGGPGGLGSAIALSELPYVSVTLYEQAPEPREVGAGISIGRNAWNVLHLLGAAEGVKGAKKGHSWQRNGRTGEPANLDAASGPGKPEEDGYAAIRARRTRLQAALLEQVPTGIIQFNKKLVSLHDIGENKGVRLVFKDGTEAIADLVIGADGIRSIVRRTLFPDHKLHVTGNTAFRVLIPVSSIEHLTQFPTSTGWWHGLNGHFYFSHVDDESERELCEITVRSYNETVDPERTATWAIPATNERVLARTGEYDPRVKELLQVIPEGSWREFAMVAGPCLQDIKGWDKVALIGDASHPLSGAFGSGAAFAMEDGWILARAIEHTTTSDTTVKDALDIFQEIRGPYYERMYDFLDKRRDALGKTREENADFDSIIRARIAVFGVLGGGALDWIYKNDIKQTWHDYVAAEQGAKL</sequence>
<evidence type="ECO:0000313" key="6">
    <source>
        <dbReference type="EMBL" id="KAL2838972.1"/>
    </source>
</evidence>
<proteinExistence type="predicted"/>
<organism evidence="6 7">
    <name type="scientific">Aspergillus pseudoustus</name>
    <dbReference type="NCBI Taxonomy" id="1810923"/>
    <lineage>
        <taxon>Eukaryota</taxon>
        <taxon>Fungi</taxon>
        <taxon>Dikarya</taxon>
        <taxon>Ascomycota</taxon>
        <taxon>Pezizomycotina</taxon>
        <taxon>Eurotiomycetes</taxon>
        <taxon>Eurotiomycetidae</taxon>
        <taxon>Eurotiales</taxon>
        <taxon>Aspergillaceae</taxon>
        <taxon>Aspergillus</taxon>
        <taxon>Aspergillus subgen. Nidulantes</taxon>
    </lineage>
</organism>
<feature type="region of interest" description="Disordered" evidence="4">
    <location>
        <begin position="72"/>
        <end position="101"/>
    </location>
</feature>
<dbReference type="PANTHER" id="PTHR46720">
    <property type="entry name" value="HYDROXYLASE, PUTATIVE (AFU_ORTHOLOGUE AFUA_3G01460)-RELATED"/>
    <property type="match status" value="1"/>
</dbReference>
<feature type="domain" description="FAD-binding" evidence="5">
    <location>
        <begin position="7"/>
        <end position="363"/>
    </location>
</feature>
<comment type="caution">
    <text evidence="6">The sequence shown here is derived from an EMBL/GenBank/DDBJ whole genome shotgun (WGS) entry which is preliminary data.</text>
</comment>
<dbReference type="Proteomes" id="UP001610446">
    <property type="component" value="Unassembled WGS sequence"/>
</dbReference>
<evidence type="ECO:0000256" key="3">
    <source>
        <dbReference type="ARBA" id="ARBA00023002"/>
    </source>
</evidence>